<comment type="caution">
    <text evidence="1">The sequence shown here is derived from an EMBL/GenBank/DDBJ whole genome shotgun (WGS) entry which is preliminary data.</text>
</comment>
<dbReference type="SUPFAM" id="SSF55729">
    <property type="entry name" value="Acyl-CoA N-acyltransferases (Nat)"/>
    <property type="match status" value="1"/>
</dbReference>
<dbReference type="PANTHER" id="PTHR42791:SF17">
    <property type="entry name" value="ACETYLTRANSFERASE, GNAT FAMILY FAMILY (AFU_ORTHOLOGUE AFUA_8G05690)"/>
    <property type="match status" value="1"/>
</dbReference>
<dbReference type="Gene3D" id="3.40.630.30">
    <property type="match status" value="1"/>
</dbReference>
<dbReference type="Proteomes" id="UP001281003">
    <property type="component" value="Unassembled WGS sequence"/>
</dbReference>
<evidence type="ECO:0008006" key="3">
    <source>
        <dbReference type="Google" id="ProtNLM"/>
    </source>
</evidence>
<dbReference type="PANTHER" id="PTHR42791">
    <property type="entry name" value="GNAT FAMILY ACETYLTRANSFERASE"/>
    <property type="match status" value="1"/>
</dbReference>
<dbReference type="EMBL" id="JAUTDP010000018">
    <property type="protein sequence ID" value="KAK3388095.1"/>
    <property type="molecule type" value="Genomic_DNA"/>
</dbReference>
<dbReference type="InterPro" id="IPR016181">
    <property type="entry name" value="Acyl_CoA_acyltransferase"/>
</dbReference>
<gene>
    <name evidence="1" type="ORF">B0T20DRAFT_109133</name>
</gene>
<dbReference type="AlphaFoldDB" id="A0AAE0NVB0"/>
<reference evidence="1" key="2">
    <citation type="submission" date="2023-07" db="EMBL/GenBank/DDBJ databases">
        <authorList>
            <consortium name="Lawrence Berkeley National Laboratory"/>
            <person name="Haridas S."/>
            <person name="Hensen N."/>
            <person name="Bonometti L."/>
            <person name="Westerberg I."/>
            <person name="Brannstrom I.O."/>
            <person name="Guillou S."/>
            <person name="Cros-Aarteil S."/>
            <person name="Calhoun S."/>
            <person name="Kuo A."/>
            <person name="Mondo S."/>
            <person name="Pangilinan J."/>
            <person name="Riley R."/>
            <person name="LaButti K."/>
            <person name="Andreopoulos B."/>
            <person name="Lipzen A."/>
            <person name="Chen C."/>
            <person name="Yanf M."/>
            <person name="Daum C."/>
            <person name="Ng V."/>
            <person name="Clum A."/>
            <person name="Steindorff A."/>
            <person name="Ohm R."/>
            <person name="Martin F."/>
            <person name="Silar P."/>
            <person name="Natvig D."/>
            <person name="Lalanne C."/>
            <person name="Gautier V."/>
            <person name="Ament-velasquez S.L."/>
            <person name="Kruys A."/>
            <person name="Hutchinson M.I."/>
            <person name="Powell A.J."/>
            <person name="Barry K."/>
            <person name="Miller A.N."/>
            <person name="Grigoriev I.V."/>
            <person name="Debuchy R."/>
            <person name="Gladieux P."/>
            <person name="Thoren M.H."/>
            <person name="Johannesson H."/>
        </authorList>
    </citation>
    <scope>NUCLEOTIDE SEQUENCE</scope>
    <source>
        <strain evidence="1">FGSC 1904</strain>
    </source>
</reference>
<name>A0AAE0NVB0_SORBR</name>
<accession>A0AAE0NVB0</accession>
<dbReference type="InterPro" id="IPR052523">
    <property type="entry name" value="Trichothecene_AcTrans"/>
</dbReference>
<reference evidence="1" key="1">
    <citation type="journal article" date="2023" name="Mol. Phylogenet. Evol.">
        <title>Genome-scale phylogeny and comparative genomics of the fungal order Sordariales.</title>
        <authorList>
            <person name="Hensen N."/>
            <person name="Bonometti L."/>
            <person name="Westerberg I."/>
            <person name="Brannstrom I.O."/>
            <person name="Guillou S."/>
            <person name="Cros-Aarteil S."/>
            <person name="Calhoun S."/>
            <person name="Haridas S."/>
            <person name="Kuo A."/>
            <person name="Mondo S."/>
            <person name="Pangilinan J."/>
            <person name="Riley R."/>
            <person name="LaButti K."/>
            <person name="Andreopoulos B."/>
            <person name="Lipzen A."/>
            <person name="Chen C."/>
            <person name="Yan M."/>
            <person name="Daum C."/>
            <person name="Ng V."/>
            <person name="Clum A."/>
            <person name="Steindorff A."/>
            <person name="Ohm R.A."/>
            <person name="Martin F."/>
            <person name="Silar P."/>
            <person name="Natvig D.O."/>
            <person name="Lalanne C."/>
            <person name="Gautier V."/>
            <person name="Ament-Velasquez S.L."/>
            <person name="Kruys A."/>
            <person name="Hutchinson M.I."/>
            <person name="Powell A.J."/>
            <person name="Barry K."/>
            <person name="Miller A.N."/>
            <person name="Grigoriev I.V."/>
            <person name="Debuchy R."/>
            <person name="Gladieux P."/>
            <person name="Hiltunen Thoren M."/>
            <person name="Johannesson H."/>
        </authorList>
    </citation>
    <scope>NUCLEOTIDE SEQUENCE</scope>
    <source>
        <strain evidence="1">FGSC 1904</strain>
    </source>
</reference>
<keyword evidence="2" id="KW-1185">Reference proteome</keyword>
<sequence length="250" mass="27930">MTVDLNPRIRVREAVPADAEAITNIMMDGFSVDAMHQLIYPNDPSDDSRRKFASGIFTPIPPNQGEKLIMVAELLPEGSDGPGEIVAFSDWRLFRNPRAEEEWNIKEEPKTQEQLGEGCDVNVFNEFIGGLHRKRREHMKGDPGLVLGTLACQTSHQRLGAGKALLHWGTTLADKLNLPLFLESSPFGYNLYRRFGFEPIDVFDIPVYNLFGAVKRQGQNWGENSAVEFAGPLAKGCFRTAIMRRPAKSA</sequence>
<organism evidence="1 2">
    <name type="scientific">Sordaria brevicollis</name>
    <dbReference type="NCBI Taxonomy" id="83679"/>
    <lineage>
        <taxon>Eukaryota</taxon>
        <taxon>Fungi</taxon>
        <taxon>Dikarya</taxon>
        <taxon>Ascomycota</taxon>
        <taxon>Pezizomycotina</taxon>
        <taxon>Sordariomycetes</taxon>
        <taxon>Sordariomycetidae</taxon>
        <taxon>Sordariales</taxon>
        <taxon>Sordariaceae</taxon>
        <taxon>Sordaria</taxon>
    </lineage>
</organism>
<evidence type="ECO:0000313" key="2">
    <source>
        <dbReference type="Proteomes" id="UP001281003"/>
    </source>
</evidence>
<evidence type="ECO:0000313" key="1">
    <source>
        <dbReference type="EMBL" id="KAK3388095.1"/>
    </source>
</evidence>
<protein>
    <recommendedName>
        <fullName evidence="3">N-acetyltransferase domain-containing protein</fullName>
    </recommendedName>
</protein>
<proteinExistence type="predicted"/>